<evidence type="ECO:0000256" key="5">
    <source>
        <dbReference type="ARBA" id="ARBA00022670"/>
    </source>
</evidence>
<dbReference type="InterPro" id="IPR008915">
    <property type="entry name" value="Peptidase_M50"/>
</dbReference>
<dbReference type="AlphaFoldDB" id="A0A934HV48"/>
<dbReference type="PANTHER" id="PTHR35864:SF1">
    <property type="entry name" value="ZINC METALLOPROTEASE YWHC-RELATED"/>
    <property type="match status" value="1"/>
</dbReference>
<proteinExistence type="inferred from homology"/>
<evidence type="ECO:0000256" key="9">
    <source>
        <dbReference type="ARBA" id="ARBA00022833"/>
    </source>
</evidence>
<keyword evidence="11" id="KW-0482">Metalloprotease</keyword>
<feature type="transmembrane region" description="Helical" evidence="13">
    <location>
        <begin position="179"/>
        <end position="205"/>
    </location>
</feature>
<dbReference type="CDD" id="cd06158">
    <property type="entry name" value="S2P-M50_like_1"/>
    <property type="match status" value="1"/>
</dbReference>
<evidence type="ECO:0000313" key="16">
    <source>
        <dbReference type="Proteomes" id="UP000622687"/>
    </source>
</evidence>
<keyword evidence="7" id="KW-0479">Metal-binding</keyword>
<evidence type="ECO:0000256" key="13">
    <source>
        <dbReference type="SAM" id="Phobius"/>
    </source>
</evidence>
<dbReference type="InterPro" id="IPR044537">
    <property type="entry name" value="Rip2-like"/>
</dbReference>
<keyword evidence="8" id="KW-0378">Hydrolase</keyword>
<keyword evidence="4" id="KW-1003">Cell membrane</keyword>
<evidence type="ECO:0000256" key="1">
    <source>
        <dbReference type="ARBA" id="ARBA00001947"/>
    </source>
</evidence>
<dbReference type="GO" id="GO:0008237">
    <property type="term" value="F:metallopeptidase activity"/>
    <property type="evidence" value="ECO:0007669"/>
    <property type="project" value="UniProtKB-KW"/>
</dbReference>
<organism evidence="15 16">
    <name type="scientific">Clostridium aciditolerans</name>
    <dbReference type="NCBI Taxonomy" id="339861"/>
    <lineage>
        <taxon>Bacteria</taxon>
        <taxon>Bacillati</taxon>
        <taxon>Bacillota</taxon>
        <taxon>Clostridia</taxon>
        <taxon>Eubacteriales</taxon>
        <taxon>Clostridiaceae</taxon>
        <taxon>Clostridium</taxon>
    </lineage>
</organism>
<feature type="transmembrane region" description="Helical" evidence="13">
    <location>
        <begin position="125"/>
        <end position="150"/>
    </location>
</feature>
<evidence type="ECO:0000259" key="14">
    <source>
        <dbReference type="Pfam" id="PF02163"/>
    </source>
</evidence>
<feature type="transmembrane region" description="Helical" evidence="13">
    <location>
        <begin position="90"/>
        <end position="113"/>
    </location>
</feature>
<dbReference type="InterPro" id="IPR052348">
    <property type="entry name" value="Metallopeptidase_M50B"/>
</dbReference>
<keyword evidence="9" id="KW-0862">Zinc</keyword>
<comment type="similarity">
    <text evidence="3">Belongs to the peptidase M50B family.</text>
</comment>
<evidence type="ECO:0000256" key="4">
    <source>
        <dbReference type="ARBA" id="ARBA00022475"/>
    </source>
</evidence>
<evidence type="ECO:0000256" key="6">
    <source>
        <dbReference type="ARBA" id="ARBA00022692"/>
    </source>
</evidence>
<gene>
    <name evidence="15" type="ORF">I6U51_00295</name>
</gene>
<accession>A0A934HV48</accession>
<keyword evidence="12 13" id="KW-0472">Membrane</keyword>
<feature type="transmembrane region" description="Helical" evidence="13">
    <location>
        <begin position="51"/>
        <end position="70"/>
    </location>
</feature>
<evidence type="ECO:0000256" key="10">
    <source>
        <dbReference type="ARBA" id="ARBA00022989"/>
    </source>
</evidence>
<protein>
    <submittedName>
        <fullName evidence="15">Site-2 protease family protein</fullName>
    </submittedName>
</protein>
<evidence type="ECO:0000256" key="8">
    <source>
        <dbReference type="ARBA" id="ARBA00022801"/>
    </source>
</evidence>
<dbReference type="GO" id="GO:0006508">
    <property type="term" value="P:proteolysis"/>
    <property type="evidence" value="ECO:0007669"/>
    <property type="project" value="UniProtKB-KW"/>
</dbReference>
<dbReference type="PANTHER" id="PTHR35864">
    <property type="entry name" value="ZINC METALLOPROTEASE MJ0611-RELATED"/>
    <property type="match status" value="1"/>
</dbReference>
<keyword evidence="5 15" id="KW-0645">Protease</keyword>
<dbReference type="GO" id="GO:0005886">
    <property type="term" value="C:plasma membrane"/>
    <property type="evidence" value="ECO:0007669"/>
    <property type="project" value="UniProtKB-SubCell"/>
</dbReference>
<comment type="caution">
    <text evidence="15">The sequence shown here is derived from an EMBL/GenBank/DDBJ whole genome shotgun (WGS) entry which is preliminary data.</text>
</comment>
<keyword evidence="10 13" id="KW-1133">Transmembrane helix</keyword>
<dbReference type="RefSeq" id="WP_211140686.1">
    <property type="nucleotide sequence ID" value="NZ_JAEEGB010000001.1"/>
</dbReference>
<reference evidence="15" key="1">
    <citation type="submission" date="2020-12" db="EMBL/GenBank/DDBJ databases">
        <title>Clostridium thailandense sp. nov., a novel acetogenic bacterium isolated from peat land soil in Thailand.</title>
        <authorList>
            <person name="Chaikitkaew S."/>
            <person name="Birkeland N.K."/>
        </authorList>
    </citation>
    <scope>NUCLEOTIDE SEQUENCE</scope>
    <source>
        <strain evidence="15">DSM 17425</strain>
    </source>
</reference>
<evidence type="ECO:0000256" key="12">
    <source>
        <dbReference type="ARBA" id="ARBA00023136"/>
    </source>
</evidence>
<evidence type="ECO:0000256" key="2">
    <source>
        <dbReference type="ARBA" id="ARBA00004651"/>
    </source>
</evidence>
<comment type="cofactor">
    <cofactor evidence="1">
        <name>Zn(2+)</name>
        <dbReference type="ChEBI" id="CHEBI:29105"/>
    </cofactor>
</comment>
<dbReference type="Pfam" id="PF02163">
    <property type="entry name" value="Peptidase_M50"/>
    <property type="match status" value="1"/>
</dbReference>
<dbReference type="EMBL" id="JAEEGB010000001">
    <property type="protein sequence ID" value="MBI6871142.1"/>
    <property type="molecule type" value="Genomic_DNA"/>
</dbReference>
<evidence type="ECO:0000256" key="7">
    <source>
        <dbReference type="ARBA" id="ARBA00022723"/>
    </source>
</evidence>
<dbReference type="Proteomes" id="UP000622687">
    <property type="component" value="Unassembled WGS sequence"/>
</dbReference>
<name>A0A934HV48_9CLOT</name>
<evidence type="ECO:0000256" key="11">
    <source>
        <dbReference type="ARBA" id="ARBA00023049"/>
    </source>
</evidence>
<keyword evidence="6 13" id="KW-0812">Transmembrane</keyword>
<evidence type="ECO:0000313" key="15">
    <source>
        <dbReference type="EMBL" id="MBI6871142.1"/>
    </source>
</evidence>
<feature type="domain" description="Peptidase M50" evidence="14">
    <location>
        <begin position="14"/>
        <end position="179"/>
    </location>
</feature>
<feature type="transmembrane region" description="Helical" evidence="13">
    <location>
        <begin position="12"/>
        <end position="31"/>
    </location>
</feature>
<comment type="subcellular location">
    <subcellularLocation>
        <location evidence="2">Cell membrane</location>
        <topology evidence="2">Multi-pass membrane protein</topology>
    </subcellularLocation>
</comment>
<keyword evidence="16" id="KW-1185">Reference proteome</keyword>
<evidence type="ECO:0000256" key="3">
    <source>
        <dbReference type="ARBA" id="ARBA00007931"/>
    </source>
</evidence>
<sequence length="216" mass="24112">MILNNWLLEKILIIPAILIGFAFHEYAHAFVADRLGDKTPKFQGRLTLNPFVHIDLMGFLMILVVGFGWARPVETNPSAFKNRYKDDLKVSIAGPIANLIVAFLGAILVVLLSKFGFLGMKGVPLLYGVVGSILAAIIQINCMLFVFNLIPLPGLDGFHVLRDLFPSTYYKISDSIYKYQMIILILFIATPISTYIVGIPSHYLYSTFLRIASTLI</sequence>
<dbReference type="GO" id="GO:0046872">
    <property type="term" value="F:metal ion binding"/>
    <property type="evidence" value="ECO:0007669"/>
    <property type="project" value="UniProtKB-KW"/>
</dbReference>